<evidence type="ECO:0000256" key="1">
    <source>
        <dbReference type="ARBA" id="ARBA00003294"/>
    </source>
</evidence>
<evidence type="ECO:0000313" key="12">
    <source>
        <dbReference type="Proteomes" id="UP000030106"/>
    </source>
</evidence>
<keyword evidence="6" id="KW-0220">Diaminopimelate biosynthesis</keyword>
<reference evidence="11 12" key="1">
    <citation type="submission" date="2012-10" db="EMBL/GenBank/DDBJ databases">
        <title>Genome sequencing and analysis of entomopathogenic fungi Beauveria bassiana D1-5.</title>
        <authorList>
            <person name="Li Q."/>
            <person name="Wang L."/>
            <person name="Zhang Z."/>
            <person name="Wang Q."/>
            <person name="Ren J."/>
            <person name="Wang M."/>
            <person name="Xu W."/>
            <person name="Wang J."/>
            <person name="Lu Y."/>
            <person name="Du Q."/>
            <person name="Sun Z."/>
        </authorList>
    </citation>
    <scope>NUCLEOTIDE SEQUENCE [LARGE SCALE GENOMIC DNA]</scope>
    <source>
        <strain evidence="11 12">D1-5</strain>
    </source>
</reference>
<keyword evidence="7" id="KW-0457">Lysine biosynthesis</keyword>
<evidence type="ECO:0000256" key="2">
    <source>
        <dbReference type="ARBA" id="ARBA00005120"/>
    </source>
</evidence>
<comment type="function">
    <text evidence="1">Catalyzes the condensation of (S)-aspartate-beta-semialdehyde [(S)-ASA] and pyruvate to 4-hydroxy-tetrahydrodipicolinate (HTPA).</text>
</comment>
<dbReference type="Proteomes" id="UP000030106">
    <property type="component" value="Unassembled WGS sequence"/>
</dbReference>
<dbReference type="HOGENOM" id="CLU_049343_7_2_1"/>
<dbReference type="UniPathway" id="UPA00034">
    <property type="reaction ID" value="UER00017"/>
</dbReference>
<keyword evidence="4" id="KW-0963">Cytoplasm</keyword>
<evidence type="ECO:0000256" key="9">
    <source>
        <dbReference type="ARBA" id="ARBA00023270"/>
    </source>
</evidence>
<evidence type="ECO:0000256" key="7">
    <source>
        <dbReference type="ARBA" id="ARBA00023154"/>
    </source>
</evidence>
<dbReference type="InterPro" id="IPR013785">
    <property type="entry name" value="Aldolase_TIM"/>
</dbReference>
<dbReference type="InterPro" id="IPR002220">
    <property type="entry name" value="DapA-like"/>
</dbReference>
<keyword evidence="9" id="KW-0704">Schiff base</keyword>
<dbReference type="GO" id="GO:0019877">
    <property type="term" value="P:diaminopimelate biosynthetic process"/>
    <property type="evidence" value="ECO:0007669"/>
    <property type="project" value="UniProtKB-KW"/>
</dbReference>
<comment type="catalytic activity">
    <reaction evidence="10">
        <text>L-aspartate 4-semialdehyde + pyruvate = (2S,4S)-4-hydroxy-2,3,4,5-tetrahydrodipicolinate + H2O + H(+)</text>
        <dbReference type="Rhea" id="RHEA:34171"/>
        <dbReference type="ChEBI" id="CHEBI:15361"/>
        <dbReference type="ChEBI" id="CHEBI:15377"/>
        <dbReference type="ChEBI" id="CHEBI:15378"/>
        <dbReference type="ChEBI" id="CHEBI:67139"/>
        <dbReference type="ChEBI" id="CHEBI:537519"/>
        <dbReference type="EC" id="4.3.3.7"/>
    </reaction>
</comment>
<keyword evidence="8" id="KW-0456">Lyase</keyword>
<evidence type="ECO:0000256" key="10">
    <source>
        <dbReference type="ARBA" id="ARBA00047836"/>
    </source>
</evidence>
<dbReference type="PANTHER" id="PTHR12128:SF66">
    <property type="entry name" value="4-HYDROXY-2-OXOGLUTARATE ALDOLASE, MITOCHONDRIAL"/>
    <property type="match status" value="1"/>
</dbReference>
<dbReference type="Gene3D" id="3.20.20.70">
    <property type="entry name" value="Aldolase class I"/>
    <property type="match status" value="1"/>
</dbReference>
<evidence type="ECO:0000313" key="11">
    <source>
        <dbReference type="EMBL" id="KGQ02257.1"/>
    </source>
</evidence>
<gene>
    <name evidence="11" type="ORF">BBAD15_g12533</name>
</gene>
<evidence type="ECO:0000256" key="6">
    <source>
        <dbReference type="ARBA" id="ARBA00022915"/>
    </source>
</evidence>
<dbReference type="GO" id="GO:0009089">
    <property type="term" value="P:lysine biosynthetic process via diaminopimelate"/>
    <property type="evidence" value="ECO:0007669"/>
    <property type="project" value="UniProtKB-UniPathway"/>
</dbReference>
<dbReference type="InterPro" id="IPR005263">
    <property type="entry name" value="DapA"/>
</dbReference>
<evidence type="ECO:0000256" key="5">
    <source>
        <dbReference type="ARBA" id="ARBA00022605"/>
    </source>
</evidence>
<sequence>MLRAHPLQLIVHQRQRGVPVDLDITVDAAQFGRAAVPEPAGAHAGAGDAQRRMHHVGHRVDKRGRSLVVSERLAADDAAVTHQRGVRAPGSFVAIVTPFNRDGSVDFSAFRSLLKFQEDNGTAAVLIMGSTGEVSLLSPEERRQVIVETAKMKTGKMKLFYGCTGNNTDSTIDYLKFARANGADGAILAAPAYICASEADTEAYFLEVADATDLPLGIYNNPPRVKSDLHWDQLLRIFKHPNYVVHKESTTRVGQVAQVLRGRPDVSVMCCDSPNLGLVVPTMSLGGHGTANMTGNIAPAEMADISRPWDTPDVSVSFREGYLGLLPMLHYSYSAINPVAIKSLMKAVGLPVGDLRRPLRGLEGDALAKGLRIVRELGLDAKYGFSSAQLKAA</sequence>
<dbReference type="EMBL" id="ANFO01001706">
    <property type="protein sequence ID" value="KGQ02257.1"/>
    <property type="molecule type" value="Genomic_DNA"/>
</dbReference>
<name>A0A0A2V7H0_BEABA</name>
<organism evidence="11 12">
    <name type="scientific">Beauveria bassiana D1-5</name>
    <dbReference type="NCBI Taxonomy" id="1245745"/>
    <lineage>
        <taxon>Eukaryota</taxon>
        <taxon>Fungi</taxon>
        <taxon>Dikarya</taxon>
        <taxon>Ascomycota</taxon>
        <taxon>Pezizomycotina</taxon>
        <taxon>Sordariomycetes</taxon>
        <taxon>Hypocreomycetidae</taxon>
        <taxon>Hypocreales</taxon>
        <taxon>Cordycipitaceae</taxon>
        <taxon>Beauveria</taxon>
    </lineage>
</organism>
<dbReference type="CDD" id="cd00950">
    <property type="entry name" value="DHDPS"/>
    <property type="match status" value="1"/>
</dbReference>
<proteinExistence type="predicted"/>
<dbReference type="AlphaFoldDB" id="A0A0A2V7H0"/>
<dbReference type="SUPFAM" id="SSF51569">
    <property type="entry name" value="Aldolase"/>
    <property type="match status" value="1"/>
</dbReference>
<evidence type="ECO:0000256" key="3">
    <source>
        <dbReference type="ARBA" id="ARBA00012086"/>
    </source>
</evidence>
<dbReference type="GO" id="GO:0008840">
    <property type="term" value="F:4-hydroxy-tetrahydrodipicolinate synthase activity"/>
    <property type="evidence" value="ECO:0007669"/>
    <property type="project" value="UniProtKB-EC"/>
</dbReference>
<dbReference type="SMART" id="SM01130">
    <property type="entry name" value="DHDPS"/>
    <property type="match status" value="1"/>
</dbReference>
<dbReference type="STRING" id="1245745.A0A0A2V7H0"/>
<dbReference type="PRINTS" id="PR00146">
    <property type="entry name" value="DHPICSNTHASE"/>
</dbReference>
<comment type="pathway">
    <text evidence="2">Amino-acid biosynthesis; L-lysine biosynthesis via DAP pathway; (S)-tetrahydrodipicolinate from L-aspartate: step 3/4.</text>
</comment>
<dbReference type="Pfam" id="PF00701">
    <property type="entry name" value="DHDPS"/>
    <property type="match status" value="1"/>
</dbReference>
<accession>A0A0A2V7H0</accession>
<keyword evidence="5" id="KW-0028">Amino-acid biosynthesis</keyword>
<comment type="caution">
    <text evidence="11">The sequence shown here is derived from an EMBL/GenBank/DDBJ whole genome shotgun (WGS) entry which is preliminary data.</text>
</comment>
<evidence type="ECO:0000256" key="4">
    <source>
        <dbReference type="ARBA" id="ARBA00022490"/>
    </source>
</evidence>
<dbReference type="EC" id="4.3.3.7" evidence="3"/>
<protein>
    <recommendedName>
        <fullName evidence="3">4-hydroxy-tetrahydrodipicolinate synthase</fullName>
        <ecNumber evidence="3">4.3.3.7</ecNumber>
    </recommendedName>
</protein>
<evidence type="ECO:0000256" key="8">
    <source>
        <dbReference type="ARBA" id="ARBA00023239"/>
    </source>
</evidence>
<dbReference type="PANTHER" id="PTHR12128">
    <property type="entry name" value="DIHYDRODIPICOLINATE SYNTHASE"/>
    <property type="match status" value="1"/>
</dbReference>